<dbReference type="EMBL" id="JX975216">
    <property type="protein sequence ID" value="AFX93142.1"/>
    <property type="molecule type" value="Genomic_DNA"/>
</dbReference>
<gene>
    <name evidence="1" type="ORF">CE11_01116</name>
</gene>
<dbReference type="Proteomes" id="UP000241137">
    <property type="component" value="Segment"/>
</dbReference>
<dbReference type="SUPFAM" id="SSF48403">
    <property type="entry name" value="Ankyrin repeat"/>
    <property type="match status" value="1"/>
</dbReference>
<reference evidence="1 2" key="1">
    <citation type="journal article" date="2014" name="Virus Genes">
        <title>Complete genome sequence of Courdo11 virus, a member of the family Mimiviridae.</title>
        <authorList>
            <person name="Yoosuf N."/>
            <person name="Pagnier I."/>
            <person name="Fournous G."/>
            <person name="Robert C."/>
            <person name="La Scola B."/>
            <person name="Raoult D."/>
            <person name="Colson P."/>
        </authorList>
    </citation>
    <scope>NUCLEOTIDE SEQUENCE [LARGE SCALE GENOMIC DNA]</scope>
</reference>
<proteinExistence type="predicted"/>
<dbReference type="InterPro" id="IPR002110">
    <property type="entry name" value="Ankyrin_rpt"/>
</dbReference>
<organism evidence="1 2">
    <name type="scientific">Megavirus courdo11</name>
    <dbReference type="NCBI Taxonomy" id="1128140"/>
    <lineage>
        <taxon>Viruses</taxon>
        <taxon>Varidnaviria</taxon>
        <taxon>Bamfordvirae</taxon>
        <taxon>Nucleocytoviricota</taxon>
        <taxon>Megaviricetes</taxon>
        <taxon>Imitervirales</taxon>
        <taxon>Mimiviridae</taxon>
        <taxon>Megamimivirinae</taxon>
        <taxon>Megavirus</taxon>
        <taxon>Megavirus chilense</taxon>
    </lineage>
</organism>
<protein>
    <submittedName>
        <fullName evidence="1">Putative ankyrin repeat protein</fullName>
    </submittedName>
</protein>
<accession>K7YGF3</accession>
<name>K7YGF3_9VIRU</name>
<dbReference type="Gene3D" id="1.25.40.20">
    <property type="entry name" value="Ankyrin repeat-containing domain"/>
    <property type="match status" value="2"/>
</dbReference>
<sequence length="365" mass="43026">MENKFNSFTFDRFNPFNSFDRYNPFNPFNEYDRIWSSLSCSSNEKFKNLVGCETQTNDLFLIEHDKLYNGKLNKQQIIDYIKYIHIHFIDKIFMTHLMCACIYSQNDSNLFLVQLLLDQNIDIKCTDNTNCSALLYSLKNPGNVKILKLLLKNIPKNNRQIINNSFVYWSKTNYLPNINIGKLLIDAGVNIDHLDIDGRSALFNIINNKKCGYIINHVKFLLLNGANIDTTTSIKPFSNWLDKSYDLMDYAIERYKWNSNKKIISMLYDFGYHQLPNTNDNHIINFSQKIIENINLSKTYFKTIAQDLKLRRDEIIYKPGSLRYNIVKSNWNLTNNILKSNDVDIFSCYKIYNKNELENIINEIY</sequence>
<dbReference type="InterPro" id="IPR036770">
    <property type="entry name" value="Ankyrin_rpt-contain_sf"/>
</dbReference>
<dbReference type="Pfam" id="PF12796">
    <property type="entry name" value="Ank_2"/>
    <property type="match status" value="1"/>
</dbReference>
<evidence type="ECO:0000313" key="1">
    <source>
        <dbReference type="EMBL" id="AFX93142.1"/>
    </source>
</evidence>
<evidence type="ECO:0000313" key="2">
    <source>
        <dbReference type="Proteomes" id="UP000241137"/>
    </source>
</evidence>